<dbReference type="EMBL" id="MFIF01000009">
    <property type="protein sequence ID" value="OGF87092.1"/>
    <property type="molecule type" value="Genomic_DNA"/>
</dbReference>
<evidence type="ECO:0000313" key="2">
    <source>
        <dbReference type="EMBL" id="OGF87092.1"/>
    </source>
</evidence>
<dbReference type="GO" id="GO:0003824">
    <property type="term" value="F:catalytic activity"/>
    <property type="evidence" value="ECO:0007669"/>
    <property type="project" value="InterPro"/>
</dbReference>
<evidence type="ECO:0000259" key="1">
    <source>
        <dbReference type="Pfam" id="PF01230"/>
    </source>
</evidence>
<protein>
    <recommendedName>
        <fullName evidence="1">HIT domain-containing protein</fullName>
    </recommendedName>
</protein>
<organism evidence="2 3">
    <name type="scientific">Candidatus Giovannonibacteria bacterium RIFCSPLOWO2_01_FULL_46_32</name>
    <dbReference type="NCBI Taxonomy" id="1798353"/>
    <lineage>
        <taxon>Bacteria</taxon>
        <taxon>Candidatus Giovannoniibacteriota</taxon>
    </lineage>
</organism>
<dbReference type="Pfam" id="PF01230">
    <property type="entry name" value="HIT"/>
    <property type="match status" value="1"/>
</dbReference>
<dbReference type="Proteomes" id="UP000177346">
    <property type="component" value="Unassembled WGS sequence"/>
</dbReference>
<dbReference type="InterPro" id="IPR036265">
    <property type="entry name" value="HIT-like_sf"/>
</dbReference>
<dbReference type="Gene3D" id="3.30.428.10">
    <property type="entry name" value="HIT-like"/>
    <property type="match status" value="1"/>
</dbReference>
<proteinExistence type="predicted"/>
<feature type="domain" description="HIT" evidence="1">
    <location>
        <begin position="61"/>
        <end position="128"/>
    </location>
</feature>
<sequence>MGDVVDPKNARSEDYRAVLKEIAAGGKCPFCPKNFRWHRKPLLRRYGRWLITEAAWPYKNAKFHFLIIGGKHTDKVQRLTAVDFHDILFLLRWAIKRFGIAGGALSLRFGDTAHTGATVRHLHFHLIVPKLGRRGKALVVNFPIG</sequence>
<dbReference type="SUPFAM" id="SSF54197">
    <property type="entry name" value="HIT-like"/>
    <property type="match status" value="1"/>
</dbReference>
<comment type="caution">
    <text evidence="2">The sequence shown here is derived from an EMBL/GenBank/DDBJ whole genome shotgun (WGS) entry which is preliminary data.</text>
</comment>
<accession>A0A1F5XGM2</accession>
<reference evidence="2 3" key="1">
    <citation type="journal article" date="2016" name="Nat. Commun.">
        <title>Thousands of microbial genomes shed light on interconnected biogeochemical processes in an aquifer system.</title>
        <authorList>
            <person name="Anantharaman K."/>
            <person name="Brown C.T."/>
            <person name="Hug L.A."/>
            <person name="Sharon I."/>
            <person name="Castelle C.J."/>
            <person name="Probst A.J."/>
            <person name="Thomas B.C."/>
            <person name="Singh A."/>
            <person name="Wilkins M.J."/>
            <person name="Karaoz U."/>
            <person name="Brodie E.L."/>
            <person name="Williams K.H."/>
            <person name="Hubbard S.S."/>
            <person name="Banfield J.F."/>
        </authorList>
    </citation>
    <scope>NUCLEOTIDE SEQUENCE [LARGE SCALE GENOMIC DNA]</scope>
</reference>
<dbReference type="AlphaFoldDB" id="A0A1F5XGM2"/>
<name>A0A1F5XGM2_9BACT</name>
<evidence type="ECO:0000313" key="3">
    <source>
        <dbReference type="Proteomes" id="UP000177346"/>
    </source>
</evidence>
<dbReference type="InterPro" id="IPR011146">
    <property type="entry name" value="HIT-like"/>
</dbReference>
<gene>
    <name evidence="2" type="ORF">A3B19_01525</name>
</gene>